<keyword evidence="2" id="KW-1185">Reference proteome</keyword>
<gene>
    <name evidence="1" type="ORF">BSTOLATCC_MIC34066</name>
</gene>
<organism evidence="1 2">
    <name type="scientific">Blepharisma stoltei</name>
    <dbReference type="NCBI Taxonomy" id="1481888"/>
    <lineage>
        <taxon>Eukaryota</taxon>
        <taxon>Sar</taxon>
        <taxon>Alveolata</taxon>
        <taxon>Ciliophora</taxon>
        <taxon>Postciliodesmatophora</taxon>
        <taxon>Heterotrichea</taxon>
        <taxon>Heterotrichida</taxon>
        <taxon>Blepharismidae</taxon>
        <taxon>Blepharisma</taxon>
    </lineage>
</organism>
<evidence type="ECO:0000313" key="2">
    <source>
        <dbReference type="Proteomes" id="UP001162131"/>
    </source>
</evidence>
<reference evidence="1" key="1">
    <citation type="submission" date="2021-09" db="EMBL/GenBank/DDBJ databases">
        <authorList>
            <consortium name="AG Swart"/>
            <person name="Singh M."/>
            <person name="Singh A."/>
            <person name="Seah K."/>
            <person name="Emmerich C."/>
        </authorList>
    </citation>
    <scope>NUCLEOTIDE SEQUENCE</scope>
    <source>
        <strain evidence="1">ATCC30299</strain>
    </source>
</reference>
<dbReference type="AlphaFoldDB" id="A0AAU9JNW2"/>
<name>A0AAU9JNW2_9CILI</name>
<accession>A0AAU9JNW2</accession>
<sequence length="97" mass="11343">MSGQLNSFHIMSTTDFGVYSLYRIGTLRNWPNTVPQRIRSQTLMEHHSIFFLLSLCILVIDKDYKFLQKKGENILLKMISPIASLIQFRSYYALLRA</sequence>
<proteinExistence type="predicted"/>
<comment type="caution">
    <text evidence="1">The sequence shown here is derived from an EMBL/GenBank/DDBJ whole genome shotgun (WGS) entry which is preliminary data.</text>
</comment>
<protein>
    <submittedName>
        <fullName evidence="1">Uncharacterized protein</fullName>
    </submittedName>
</protein>
<dbReference type="Proteomes" id="UP001162131">
    <property type="component" value="Unassembled WGS sequence"/>
</dbReference>
<evidence type="ECO:0000313" key="1">
    <source>
        <dbReference type="EMBL" id="CAG9323416.1"/>
    </source>
</evidence>
<dbReference type="EMBL" id="CAJZBQ010000034">
    <property type="protein sequence ID" value="CAG9323416.1"/>
    <property type="molecule type" value="Genomic_DNA"/>
</dbReference>